<evidence type="ECO:0000313" key="1">
    <source>
        <dbReference type="EMBL" id="CAH0377893.1"/>
    </source>
</evidence>
<evidence type="ECO:0000313" key="2">
    <source>
        <dbReference type="Proteomes" id="UP000789595"/>
    </source>
</evidence>
<dbReference type="AlphaFoldDB" id="A0A8J2WRK8"/>
<dbReference type="Proteomes" id="UP000789595">
    <property type="component" value="Unassembled WGS sequence"/>
</dbReference>
<sequence>MPRLLAILATTHALIAPPSQRHGTAQRAIKIVDHVNMNHEKGRHDLLKAFYFDLLGFAVDPRKMENLDKGKKTLWANAGIAQLHLPEGKPEAQPLDGRLTLAYADLDRFDEARLNAAHEALEGTKFQMRANADGFDVSCPWGTPMTIKIDGEAADPRGVQDGEASAPLHMTDIALHVSRGADLAGVQRFYTSVMGVPEGDCTLVADQLLQLKIGPAQTLSFVAKPFGKANHAELGEDEEGRPTNGGVHISMYVDDLGAVYDRADALDLAYVNYRFKRRAHTKDEALDQCMFRVLDVIDPDAPENGAIVQVEHEIRSCVKPDGSKYKSCPLREV</sequence>
<comment type="caution">
    <text evidence="1">The sequence shown here is derived from an EMBL/GenBank/DDBJ whole genome shotgun (WGS) entry which is preliminary data.</text>
</comment>
<organism evidence="1 2">
    <name type="scientific">Pelagomonas calceolata</name>
    <dbReference type="NCBI Taxonomy" id="35677"/>
    <lineage>
        <taxon>Eukaryota</taxon>
        <taxon>Sar</taxon>
        <taxon>Stramenopiles</taxon>
        <taxon>Ochrophyta</taxon>
        <taxon>Pelagophyceae</taxon>
        <taxon>Pelagomonadales</taxon>
        <taxon>Pelagomonadaceae</taxon>
        <taxon>Pelagomonas</taxon>
    </lineage>
</organism>
<name>A0A8J2WRK8_9STRA</name>
<dbReference type="Gene3D" id="3.10.180.10">
    <property type="entry name" value="2,3-Dihydroxybiphenyl 1,2-Dioxygenase, domain 1"/>
    <property type="match status" value="2"/>
</dbReference>
<accession>A0A8J2WRK8</accession>
<dbReference type="EMBL" id="CAKKNE010000005">
    <property type="protein sequence ID" value="CAH0377893.1"/>
    <property type="molecule type" value="Genomic_DNA"/>
</dbReference>
<dbReference type="CDD" id="cd06587">
    <property type="entry name" value="VOC"/>
    <property type="match status" value="1"/>
</dbReference>
<dbReference type="PANTHER" id="PTHR40280:SF1">
    <property type="entry name" value="VOC DOMAIN-CONTAINING PROTEIN"/>
    <property type="match status" value="1"/>
</dbReference>
<keyword evidence="2" id="KW-1185">Reference proteome</keyword>
<dbReference type="InterPro" id="IPR029068">
    <property type="entry name" value="Glyas_Bleomycin-R_OHBP_Dase"/>
</dbReference>
<evidence type="ECO:0008006" key="3">
    <source>
        <dbReference type="Google" id="ProtNLM"/>
    </source>
</evidence>
<proteinExistence type="predicted"/>
<protein>
    <recommendedName>
        <fullName evidence="3">VOC domain-containing protein</fullName>
    </recommendedName>
</protein>
<dbReference type="PANTHER" id="PTHR40280">
    <property type="entry name" value="BLR6907 PROTEIN"/>
    <property type="match status" value="1"/>
</dbReference>
<dbReference type="SUPFAM" id="SSF54593">
    <property type="entry name" value="Glyoxalase/Bleomycin resistance protein/Dihydroxybiphenyl dioxygenase"/>
    <property type="match status" value="1"/>
</dbReference>
<dbReference type="OrthoDB" id="410751at2759"/>
<gene>
    <name evidence="1" type="ORF">PECAL_5P24140</name>
</gene>
<reference evidence="1" key="1">
    <citation type="submission" date="2021-11" db="EMBL/GenBank/DDBJ databases">
        <authorList>
            <consortium name="Genoscope - CEA"/>
            <person name="William W."/>
        </authorList>
    </citation>
    <scope>NUCLEOTIDE SEQUENCE</scope>
</reference>